<dbReference type="NCBIfam" id="TIGR00933">
    <property type="entry name" value="2a38"/>
    <property type="match status" value="1"/>
</dbReference>
<keyword evidence="2" id="KW-0813">Transport</keyword>
<evidence type="ECO:0000256" key="3">
    <source>
        <dbReference type="ARBA" id="ARBA00022475"/>
    </source>
</evidence>
<keyword evidence="5 10" id="KW-0812">Transmembrane</keyword>
<comment type="caution">
    <text evidence="11">The sequence shown here is derived from an EMBL/GenBank/DDBJ whole genome shotgun (WGS) entry which is preliminary data.</text>
</comment>
<evidence type="ECO:0000256" key="5">
    <source>
        <dbReference type="ARBA" id="ARBA00022692"/>
    </source>
</evidence>
<keyword evidence="7 10" id="KW-1133">Transmembrane helix</keyword>
<organism evidence="11 12">
    <name type="scientific">Massilimicrobiota timonensis</name>
    <dbReference type="NCBI Taxonomy" id="1776392"/>
    <lineage>
        <taxon>Bacteria</taxon>
        <taxon>Bacillati</taxon>
        <taxon>Bacillota</taxon>
        <taxon>Erysipelotrichia</taxon>
        <taxon>Erysipelotrichales</taxon>
        <taxon>Erysipelotrichaceae</taxon>
        <taxon>Massilimicrobiota</taxon>
    </lineage>
</organism>
<dbReference type="RefSeq" id="WP_087356812.1">
    <property type="nucleotide sequence ID" value="NZ_JACJKO010000004.1"/>
</dbReference>
<feature type="transmembrane region" description="Helical" evidence="10">
    <location>
        <begin position="195"/>
        <end position="216"/>
    </location>
</feature>
<evidence type="ECO:0000256" key="10">
    <source>
        <dbReference type="SAM" id="Phobius"/>
    </source>
</evidence>
<comment type="subcellular location">
    <subcellularLocation>
        <location evidence="1">Cell membrane</location>
        <topology evidence="1">Multi-pass membrane protein</topology>
    </subcellularLocation>
</comment>
<keyword evidence="9 10" id="KW-0472">Membrane</keyword>
<dbReference type="GO" id="GO:0015379">
    <property type="term" value="F:potassium:chloride symporter activity"/>
    <property type="evidence" value="ECO:0007669"/>
    <property type="project" value="InterPro"/>
</dbReference>
<feature type="transmembrane region" description="Helical" evidence="10">
    <location>
        <begin position="20"/>
        <end position="40"/>
    </location>
</feature>
<dbReference type="PANTHER" id="PTHR32024">
    <property type="entry name" value="TRK SYSTEM POTASSIUM UPTAKE PROTEIN TRKG-RELATED"/>
    <property type="match status" value="1"/>
</dbReference>
<evidence type="ECO:0000256" key="4">
    <source>
        <dbReference type="ARBA" id="ARBA00022538"/>
    </source>
</evidence>
<reference evidence="11 12" key="1">
    <citation type="journal article" date="2018" name="BMC Genomics">
        <title>Whole genome sequencing and function prediction of 133 gut anaerobes isolated from chicken caecum in pure cultures.</title>
        <authorList>
            <person name="Medvecky M."/>
            <person name="Cejkova D."/>
            <person name="Polansky O."/>
            <person name="Karasova D."/>
            <person name="Kubasova T."/>
            <person name="Cizek A."/>
            <person name="Rychlik I."/>
        </authorList>
    </citation>
    <scope>NUCLEOTIDE SEQUENCE [LARGE SCALE GENOMIC DNA]</scope>
    <source>
        <strain evidence="11 12">An13</strain>
    </source>
</reference>
<sequence>METVDFHKSKKKKSFSPMRRIAFSFFMVILIGSLLLACPFSNQGTIAPYIDHLFIATSATCVTGLVPVVVADQYTLIGQLVIILLIQIGGLGFLTLLNMFIYALRKRLTYTNKIIMQEALNQNSMAAIGIYIKRVIKYTAFFELMGAVLLSLVFVPEFGVVKGLYYGLWHSISAFCNAGFDVIGPNSLIPYQTNILVNLTIAGLIIAGGLGFVVWIDLRMSWRHYKENFKFFKLKTFFSSLSLHTKVVLTATVSLLLGGTLVILLLEYNNPGTIGSLSFGDKVLASFFQSTTTRTAGFASVDMAALHDSTKLFMSILMFIGGSPAGTAGGIKTVTLVISLMYIFSLQNGYETVSMFKRRVDDQVVKRSLTIAILSFFICTLGLFILSMNEGADFIDLIFEVFSAFGTVGLSASLTPTLTVLGKIVIIILMYIGRIGPLTMVFVFAKKYKQKKGQDIMYPTADVLIG</sequence>
<feature type="transmembrane region" description="Helical" evidence="10">
    <location>
        <begin position="247"/>
        <end position="266"/>
    </location>
</feature>
<feature type="transmembrane region" description="Helical" evidence="10">
    <location>
        <begin position="52"/>
        <end position="70"/>
    </location>
</feature>
<feature type="transmembrane region" description="Helical" evidence="10">
    <location>
        <begin position="364"/>
        <end position="385"/>
    </location>
</feature>
<evidence type="ECO:0000313" key="12">
    <source>
        <dbReference type="Proteomes" id="UP000195305"/>
    </source>
</evidence>
<feature type="transmembrane region" description="Helical" evidence="10">
    <location>
        <begin position="316"/>
        <end position="344"/>
    </location>
</feature>
<dbReference type="GO" id="GO:0005886">
    <property type="term" value="C:plasma membrane"/>
    <property type="evidence" value="ECO:0007669"/>
    <property type="project" value="UniProtKB-SubCell"/>
</dbReference>
<accession>A0A1Y4T3A3</accession>
<dbReference type="InterPro" id="IPR003445">
    <property type="entry name" value="Cat_transpt"/>
</dbReference>
<keyword evidence="4" id="KW-0633">Potassium transport</keyword>
<evidence type="ECO:0000256" key="2">
    <source>
        <dbReference type="ARBA" id="ARBA00022448"/>
    </source>
</evidence>
<keyword evidence="8" id="KW-0406">Ion transport</keyword>
<dbReference type="PANTHER" id="PTHR32024:SF1">
    <property type="entry name" value="KTR SYSTEM POTASSIUM UPTAKE PROTEIN B"/>
    <property type="match status" value="1"/>
</dbReference>
<feature type="transmembrane region" description="Helical" evidence="10">
    <location>
        <begin position="76"/>
        <end position="104"/>
    </location>
</feature>
<evidence type="ECO:0000313" key="11">
    <source>
        <dbReference type="EMBL" id="OUQ36594.1"/>
    </source>
</evidence>
<dbReference type="AlphaFoldDB" id="A0A1Y4T3A3"/>
<dbReference type="EMBL" id="NFLJ01000001">
    <property type="protein sequence ID" value="OUQ36594.1"/>
    <property type="molecule type" value="Genomic_DNA"/>
</dbReference>
<protein>
    <submittedName>
        <fullName evidence="11">Potassium uptake protein</fullName>
    </submittedName>
</protein>
<evidence type="ECO:0000256" key="7">
    <source>
        <dbReference type="ARBA" id="ARBA00022989"/>
    </source>
</evidence>
<keyword evidence="3" id="KW-1003">Cell membrane</keyword>
<keyword evidence="12" id="KW-1185">Reference proteome</keyword>
<evidence type="ECO:0000256" key="8">
    <source>
        <dbReference type="ARBA" id="ARBA00023065"/>
    </source>
</evidence>
<evidence type="ECO:0000256" key="6">
    <source>
        <dbReference type="ARBA" id="ARBA00022958"/>
    </source>
</evidence>
<feature type="transmembrane region" description="Helical" evidence="10">
    <location>
        <begin position="424"/>
        <end position="445"/>
    </location>
</feature>
<dbReference type="OrthoDB" id="9810952at2"/>
<evidence type="ECO:0000256" key="9">
    <source>
        <dbReference type="ARBA" id="ARBA00023136"/>
    </source>
</evidence>
<gene>
    <name evidence="11" type="ORF">B5E75_00190</name>
</gene>
<evidence type="ECO:0000256" key="1">
    <source>
        <dbReference type="ARBA" id="ARBA00004651"/>
    </source>
</evidence>
<feature type="transmembrane region" description="Helical" evidence="10">
    <location>
        <begin position="135"/>
        <end position="154"/>
    </location>
</feature>
<dbReference type="InterPro" id="IPR004772">
    <property type="entry name" value="TrkH"/>
</dbReference>
<keyword evidence="6" id="KW-0630">Potassium</keyword>
<dbReference type="Pfam" id="PF02386">
    <property type="entry name" value="TrkH"/>
    <property type="match status" value="1"/>
</dbReference>
<dbReference type="Proteomes" id="UP000195305">
    <property type="component" value="Unassembled WGS sequence"/>
</dbReference>
<name>A0A1Y4T3A3_9FIRM</name>
<proteinExistence type="predicted"/>